<reference evidence="2" key="1">
    <citation type="journal article" date="2010" name="Curr. Genet.">
        <title>Complete sequence of the mitochondrial genome of a diatom alga Synedra acus and comparative analysis of diatom mitochondrial genomes.</title>
        <authorList>
            <person name="Ravin N.V."/>
            <person name="Galachyants Y.P."/>
            <person name="Mardanov A.V."/>
            <person name="Beletsky A.V."/>
            <person name="Petrova D.P."/>
            <person name="Sherbakova T.A."/>
            <person name="Zakharova Y.R."/>
            <person name="Likhoshway Y.V."/>
            <person name="Skryabin K.G."/>
            <person name="Grachev M.A."/>
        </authorList>
    </citation>
    <scope>NUCLEOTIDE SEQUENCE [LARGE SCALE GENOMIC DNA]</scope>
</reference>
<protein>
    <submittedName>
        <fullName evidence="2">ATP synthase F0 subunit 8</fullName>
    </submittedName>
</protein>
<organism evidence="2">
    <name type="scientific">Ulnaria acus</name>
    <dbReference type="NCBI Taxonomy" id="1436140"/>
    <lineage>
        <taxon>Eukaryota</taxon>
        <taxon>Sar</taxon>
        <taxon>Stramenopiles</taxon>
        <taxon>Ochrophyta</taxon>
        <taxon>Bacillariophyta</taxon>
        <taxon>Fragilariophyceae</taxon>
        <taxon>Fragilariophycidae</taxon>
        <taxon>Licmophorales</taxon>
        <taxon>Ulnariaceae</taxon>
        <taxon>Ulnaria</taxon>
    </lineage>
</organism>
<evidence type="ECO:0000313" key="2">
    <source>
        <dbReference type="EMBL" id="ACX62006.1"/>
    </source>
</evidence>
<geneLocation type="mitochondrion" evidence="2"/>
<accession>D2JP77</accession>
<dbReference type="EMBL" id="GU002153">
    <property type="protein sequence ID" value="ACX62006.1"/>
    <property type="molecule type" value="Genomic_DNA"/>
</dbReference>
<keyword evidence="1" id="KW-0812">Transmembrane</keyword>
<name>D2JP77_9STRA</name>
<gene>
    <name evidence="2" type="primary">atp8</name>
</gene>
<keyword evidence="1" id="KW-1133">Transmembrane helix</keyword>
<keyword evidence="1" id="KW-0472">Membrane</keyword>
<dbReference type="RefSeq" id="YP_003359458.1">
    <property type="nucleotide sequence ID" value="NC_013710.1"/>
</dbReference>
<feature type="transmembrane region" description="Helical" evidence="1">
    <location>
        <begin position="15"/>
        <end position="33"/>
    </location>
</feature>
<sequence length="80" mass="9448">MPQFDILTINSQSSTLLSLVCLFYSINILYFILPCNITEKYRNKVVIKTNKNISVFNEICSNYTWLIRYYYNCSLKKSSN</sequence>
<proteinExistence type="predicted"/>
<dbReference type="AlphaFoldDB" id="D2JP77"/>
<evidence type="ECO:0000256" key="1">
    <source>
        <dbReference type="SAM" id="Phobius"/>
    </source>
</evidence>
<keyword evidence="2" id="KW-0496">Mitochondrion</keyword>
<dbReference type="GeneID" id="8690496"/>